<keyword evidence="3" id="KW-1185">Reference proteome</keyword>
<feature type="transmembrane region" description="Helical" evidence="1">
    <location>
        <begin position="5"/>
        <end position="28"/>
    </location>
</feature>
<dbReference type="EMBL" id="FMZA01000007">
    <property type="protein sequence ID" value="SDC41074.1"/>
    <property type="molecule type" value="Genomic_DNA"/>
</dbReference>
<proteinExistence type="predicted"/>
<dbReference type="AlphaFoldDB" id="A0A1G6LCZ4"/>
<feature type="transmembrane region" description="Helical" evidence="1">
    <location>
        <begin position="106"/>
        <end position="124"/>
    </location>
</feature>
<organism evidence="2 3">
    <name type="scientific">Melghirimyces thermohalophilus</name>
    <dbReference type="NCBI Taxonomy" id="1236220"/>
    <lineage>
        <taxon>Bacteria</taxon>
        <taxon>Bacillati</taxon>
        <taxon>Bacillota</taxon>
        <taxon>Bacilli</taxon>
        <taxon>Bacillales</taxon>
        <taxon>Thermoactinomycetaceae</taxon>
        <taxon>Melghirimyces</taxon>
    </lineage>
</organism>
<dbReference type="Proteomes" id="UP000199387">
    <property type="component" value="Unassembled WGS sequence"/>
</dbReference>
<reference evidence="2 3" key="1">
    <citation type="submission" date="2016-10" db="EMBL/GenBank/DDBJ databases">
        <authorList>
            <person name="de Groot N.N."/>
        </authorList>
    </citation>
    <scope>NUCLEOTIDE SEQUENCE [LARGE SCALE GENOMIC DNA]</scope>
    <source>
        <strain evidence="2 3">DSM 45514</strain>
    </source>
</reference>
<evidence type="ECO:0000313" key="3">
    <source>
        <dbReference type="Proteomes" id="UP000199387"/>
    </source>
</evidence>
<keyword evidence="1" id="KW-0472">Membrane</keyword>
<dbReference type="OrthoDB" id="2989105at2"/>
<accession>A0A1G6LCZ4</accession>
<dbReference type="RefSeq" id="WP_091568194.1">
    <property type="nucleotide sequence ID" value="NZ_FMZA01000007.1"/>
</dbReference>
<keyword evidence="1" id="KW-1133">Transmembrane helix</keyword>
<feature type="transmembrane region" description="Helical" evidence="1">
    <location>
        <begin position="40"/>
        <end position="69"/>
    </location>
</feature>
<name>A0A1G6LCZ4_9BACL</name>
<sequence length="137" mass="15265">MFKSLLVISITSFVIGLGFQIMICGLYITTIIEAYDPALVLLLALYLVSETLVIGGVLYFVVAAPLLFLLLGKLHMTEPGFYPLAAILLCAVLAASKGFYTEMMDWRLFALFVPAAFFFGGMWWNRIELDRRVKLAA</sequence>
<evidence type="ECO:0000313" key="2">
    <source>
        <dbReference type="EMBL" id="SDC41074.1"/>
    </source>
</evidence>
<gene>
    <name evidence="2" type="ORF">SAMN04488112_107171</name>
</gene>
<feature type="transmembrane region" description="Helical" evidence="1">
    <location>
        <begin position="81"/>
        <end position="100"/>
    </location>
</feature>
<protein>
    <submittedName>
        <fullName evidence="2">Uncharacterized protein</fullName>
    </submittedName>
</protein>
<evidence type="ECO:0000256" key="1">
    <source>
        <dbReference type="SAM" id="Phobius"/>
    </source>
</evidence>
<dbReference type="STRING" id="1236220.SAMN04488112_107171"/>
<keyword evidence="1" id="KW-0812">Transmembrane</keyword>